<reference evidence="7 8" key="1">
    <citation type="submission" date="2020-07" db="EMBL/GenBank/DDBJ databases">
        <authorList>
            <person name="Cui H."/>
        </authorList>
    </citation>
    <scope>NUCLEOTIDE SEQUENCE [LARGE SCALE GENOMIC DNA]</scope>
    <source>
        <strain evidence="7 8">YPL8</strain>
    </source>
</reference>
<evidence type="ECO:0000313" key="7">
    <source>
        <dbReference type="EMBL" id="QLG48495.1"/>
    </source>
</evidence>
<dbReference type="InterPro" id="IPR017871">
    <property type="entry name" value="ABC_transporter-like_CS"/>
</dbReference>
<dbReference type="GO" id="GO:0005524">
    <property type="term" value="F:ATP binding"/>
    <property type="evidence" value="ECO:0007669"/>
    <property type="project" value="UniProtKB-KW"/>
</dbReference>
<dbReference type="PROSITE" id="PS00211">
    <property type="entry name" value="ABC_TRANSPORTER_1"/>
    <property type="match status" value="1"/>
</dbReference>
<keyword evidence="3" id="KW-0547">Nucleotide-binding</keyword>
<dbReference type="KEGG" id="haly:HYG82_06365"/>
<dbReference type="Pfam" id="PF00005">
    <property type="entry name" value="ABC_tran"/>
    <property type="match status" value="1"/>
</dbReference>
<dbReference type="EMBL" id="CP058601">
    <property type="protein sequence ID" value="QLG48495.1"/>
    <property type="molecule type" value="Genomic_DNA"/>
</dbReference>
<dbReference type="CDD" id="cd03224">
    <property type="entry name" value="ABC_TM1139_LivF_branched"/>
    <property type="match status" value="1"/>
</dbReference>
<keyword evidence="4 7" id="KW-0067">ATP-binding</keyword>
<dbReference type="InterPro" id="IPR003593">
    <property type="entry name" value="AAA+_ATPase"/>
</dbReference>
<dbReference type="SUPFAM" id="SSF52540">
    <property type="entry name" value="P-loop containing nucleoside triphosphate hydrolases"/>
    <property type="match status" value="1"/>
</dbReference>
<name>A0A7D5H654_9EURY</name>
<dbReference type="PROSITE" id="PS50893">
    <property type="entry name" value="ABC_TRANSPORTER_2"/>
    <property type="match status" value="1"/>
</dbReference>
<dbReference type="GO" id="GO:0016887">
    <property type="term" value="F:ATP hydrolysis activity"/>
    <property type="evidence" value="ECO:0007669"/>
    <property type="project" value="InterPro"/>
</dbReference>
<evidence type="ECO:0000256" key="2">
    <source>
        <dbReference type="ARBA" id="ARBA00022448"/>
    </source>
</evidence>
<evidence type="ECO:0000313" key="8">
    <source>
        <dbReference type="Proteomes" id="UP000509241"/>
    </source>
</evidence>
<dbReference type="AlphaFoldDB" id="A0A7D5H654"/>
<dbReference type="SMART" id="SM00382">
    <property type="entry name" value="AAA"/>
    <property type="match status" value="1"/>
</dbReference>
<dbReference type="RefSeq" id="WP_179260234.1">
    <property type="nucleotide sequence ID" value="NZ_CP058601.1"/>
</dbReference>
<dbReference type="Gene3D" id="3.40.50.300">
    <property type="entry name" value="P-loop containing nucleotide triphosphate hydrolases"/>
    <property type="match status" value="1"/>
</dbReference>
<protein>
    <submittedName>
        <fullName evidence="7">ABC transporter ATP-binding protein</fullName>
    </submittedName>
</protein>
<accession>A0A7D5H654</accession>
<evidence type="ECO:0000256" key="5">
    <source>
        <dbReference type="ARBA" id="ARBA00022970"/>
    </source>
</evidence>
<keyword evidence="8" id="KW-1185">Reference proteome</keyword>
<dbReference type="GO" id="GO:0015658">
    <property type="term" value="F:branched-chain amino acid transmembrane transporter activity"/>
    <property type="evidence" value="ECO:0007669"/>
    <property type="project" value="TreeGrafter"/>
</dbReference>
<dbReference type="PANTHER" id="PTHR43820:SF7">
    <property type="entry name" value="BRANCHED-CHAIN AMINO ACID TRANSPORT ATP-BINDING PROTEIN LIVF-RELATED"/>
    <property type="match status" value="1"/>
</dbReference>
<dbReference type="InterPro" id="IPR052156">
    <property type="entry name" value="BCAA_Transport_ATP-bd_LivF"/>
</dbReference>
<comment type="similarity">
    <text evidence="1">Belongs to the ABC transporter superfamily.</text>
</comment>
<dbReference type="PANTHER" id="PTHR43820">
    <property type="entry name" value="HIGH-AFFINITY BRANCHED-CHAIN AMINO ACID TRANSPORT ATP-BINDING PROTEIN LIVF"/>
    <property type="match status" value="1"/>
</dbReference>
<keyword evidence="5" id="KW-0029">Amino-acid transport</keyword>
<keyword evidence="2" id="KW-0813">Transport</keyword>
<evidence type="ECO:0000256" key="4">
    <source>
        <dbReference type="ARBA" id="ARBA00022840"/>
    </source>
</evidence>
<proteinExistence type="inferred from homology"/>
<dbReference type="GeneID" id="56032898"/>
<dbReference type="OrthoDB" id="97750at2157"/>
<evidence type="ECO:0000259" key="6">
    <source>
        <dbReference type="PROSITE" id="PS50893"/>
    </source>
</evidence>
<evidence type="ECO:0000256" key="1">
    <source>
        <dbReference type="ARBA" id="ARBA00005417"/>
    </source>
</evidence>
<sequence>MIELEDVNSGYDENQVLNDLSLTFEDGRVNCIIGPNGSGKSTTLKTINGLVSCWSGTIRHNDTEIQDCDSQEIVKRGIVTVPQGSSVFPEMTVKENLRMGAYLTDDDDVLDERYEYVFDTFPRVEERLSQQAGSMSGGEQAMVAMGRALMADPDFLLLDEPSAGLAPNLVTEIFTHLERLKEEGIDMVIVEQNVREVLNIAEHVFLLEQGQLEFSGRPSELEDEDELVEMYLGERTL</sequence>
<feature type="domain" description="ABC transporter" evidence="6">
    <location>
        <begin position="2"/>
        <end position="234"/>
    </location>
</feature>
<dbReference type="Proteomes" id="UP000509241">
    <property type="component" value="Chromosome"/>
</dbReference>
<dbReference type="InterPro" id="IPR003439">
    <property type="entry name" value="ABC_transporter-like_ATP-bd"/>
</dbReference>
<dbReference type="InterPro" id="IPR027417">
    <property type="entry name" value="P-loop_NTPase"/>
</dbReference>
<evidence type="ECO:0000256" key="3">
    <source>
        <dbReference type="ARBA" id="ARBA00022741"/>
    </source>
</evidence>
<gene>
    <name evidence="7" type="ORF">HYG82_06365</name>
</gene>
<organism evidence="7 8">
    <name type="scientific">Natrinema halophilum</name>
    <dbReference type="NCBI Taxonomy" id="1699371"/>
    <lineage>
        <taxon>Archaea</taxon>
        <taxon>Methanobacteriati</taxon>
        <taxon>Methanobacteriota</taxon>
        <taxon>Stenosarchaea group</taxon>
        <taxon>Halobacteria</taxon>
        <taxon>Halobacteriales</taxon>
        <taxon>Natrialbaceae</taxon>
        <taxon>Natrinema</taxon>
    </lineage>
</organism>
<dbReference type="GO" id="GO:0015807">
    <property type="term" value="P:L-amino acid transport"/>
    <property type="evidence" value="ECO:0007669"/>
    <property type="project" value="TreeGrafter"/>
</dbReference>